<dbReference type="GO" id="GO:0016056">
    <property type="term" value="P:G protein-coupled opsin signaling pathway"/>
    <property type="evidence" value="ECO:0000304"/>
    <property type="project" value="UniProtKB"/>
</dbReference>
<accession>O95098</accession>
<dbReference type="GO" id="GO:0016301">
    <property type="term" value="F:kinase activity"/>
    <property type="evidence" value="ECO:0007669"/>
    <property type="project" value="UniProtKB-KW"/>
</dbReference>
<dbReference type="GO" id="GO:0005737">
    <property type="term" value="C:cytoplasm"/>
    <property type="evidence" value="ECO:0000314"/>
    <property type="project" value="UniProtKB"/>
</dbReference>
<reference evidence="2" key="1">
    <citation type="journal article" date="1998" name="J. Biol. Chem.">
        <title>Molecular forms of human rhodopsin kinase (GRK1).</title>
        <authorList>
            <person name="Zhao X."/>
            <person name="Huang J."/>
            <person name="Khani S.C."/>
            <person name="Palczewski K."/>
        </authorList>
    </citation>
    <scope>NUCLEOTIDE SEQUENCE</scope>
    <source>
        <tissue evidence="2">Retina</tissue>
    </source>
</reference>
<feature type="compositionally biased region" description="Polar residues" evidence="1">
    <location>
        <begin position="107"/>
        <end position="124"/>
    </location>
</feature>
<evidence type="ECO:0000256" key="1">
    <source>
        <dbReference type="SAM" id="MobiDB-lite"/>
    </source>
</evidence>
<keyword evidence="2" id="KW-0675">Receptor</keyword>
<dbReference type="GO" id="GO:0016058">
    <property type="term" value="P:maintenance of membrane potential in photoreceptor cell by rhodopsin mediated signaling"/>
    <property type="evidence" value="ECO:0000304"/>
    <property type="project" value="UniProtKB"/>
</dbReference>
<proteinExistence type="predicted"/>
<dbReference type="ChiTaRS" id="GRK1">
    <property type="organism name" value="human"/>
</dbReference>
<dbReference type="GO" id="GO:0006468">
    <property type="term" value="P:protein phosphorylation"/>
    <property type="evidence" value="ECO:0000304"/>
    <property type="project" value="UniProtKB"/>
</dbReference>
<keyword evidence="2" id="KW-0418">Kinase</keyword>
<dbReference type="OrthoDB" id="354826at2759"/>
<dbReference type="EMBL" id="AH007076">
    <property type="protein sequence ID" value="AAC97160.1"/>
    <property type="molecule type" value="Genomic_DNA"/>
</dbReference>
<sequence>KLRAHPLFKDLNWRQLEAGTVGRLSPGEGGVLCCVALGCPPGPACESRQGGVPQTPKALPLPPARPPVLHSSSQPQDKPMEPASGQRALGAMGGRKHTGRTGASRPKPSTTSPGAGGSPRSNGGQWLRPSAGEKVIHPPALA</sequence>
<dbReference type="GO" id="GO:0016057">
    <property type="term" value="P:regulation of membrane potential in photoreceptor cell"/>
    <property type="evidence" value="ECO:0000304"/>
    <property type="project" value="UniProtKB"/>
</dbReference>
<feature type="region of interest" description="Disordered" evidence="1">
    <location>
        <begin position="44"/>
        <end position="142"/>
    </location>
</feature>
<protein>
    <submittedName>
        <fullName evidence="2">G protein-coupled receptor kinase 1b</fullName>
    </submittedName>
</protein>
<dbReference type="GO" id="GO:0008020">
    <property type="term" value="F:G protein-coupled photoreceptor activity"/>
    <property type="evidence" value="ECO:0000304"/>
    <property type="project" value="UniProtKB"/>
</dbReference>
<dbReference type="PeptideAtlas" id="O95098"/>
<dbReference type="AlphaFoldDB" id="O95098"/>
<keyword evidence="2" id="KW-0808">Transferase</keyword>
<name>O95098_HUMAN</name>
<organism evidence="2">
    <name type="scientific">Homo sapiens</name>
    <name type="common">Human</name>
    <dbReference type="NCBI Taxonomy" id="9606"/>
    <lineage>
        <taxon>Eukaryota</taxon>
        <taxon>Metazoa</taxon>
        <taxon>Chordata</taxon>
        <taxon>Craniata</taxon>
        <taxon>Vertebrata</taxon>
        <taxon>Euteleostomi</taxon>
        <taxon>Mammalia</taxon>
        <taxon>Eutheria</taxon>
        <taxon>Euarchontoglires</taxon>
        <taxon>Primates</taxon>
        <taxon>Haplorrhini</taxon>
        <taxon>Catarrhini</taxon>
        <taxon>Hominidae</taxon>
        <taxon>Homo</taxon>
    </lineage>
</organism>
<gene>
    <name evidence="2" type="primary">GRK1</name>
</gene>
<evidence type="ECO:0000313" key="2">
    <source>
        <dbReference type="EMBL" id="AAC97160.1"/>
    </source>
</evidence>
<feature type="non-terminal residue" evidence="2">
    <location>
        <position position="1"/>
    </location>
</feature>